<reference evidence="2" key="1">
    <citation type="submission" date="2022-10" db="EMBL/GenBank/DDBJ databases">
        <authorList>
            <person name="Yu W.X."/>
        </authorList>
    </citation>
    <scope>NUCLEOTIDE SEQUENCE</scope>
    <source>
        <strain evidence="2">AAT</strain>
    </source>
</reference>
<dbReference type="RefSeq" id="WP_301190513.1">
    <property type="nucleotide sequence ID" value="NZ_JAPDPJ010000021.1"/>
</dbReference>
<dbReference type="AlphaFoldDB" id="A0AAE3SG57"/>
<protein>
    <recommendedName>
        <fullName evidence="4">Outer membrane protein beta-barrel domain-containing protein</fullName>
    </recommendedName>
</protein>
<feature type="chain" id="PRO_5042121968" description="Outer membrane protein beta-barrel domain-containing protein" evidence="1">
    <location>
        <begin position="30"/>
        <end position="187"/>
    </location>
</feature>
<accession>A0AAE3SG57</accession>
<organism evidence="2 3">
    <name type="scientific">Plebeiibacterium sediminum</name>
    <dbReference type="NCBI Taxonomy" id="2992112"/>
    <lineage>
        <taxon>Bacteria</taxon>
        <taxon>Pseudomonadati</taxon>
        <taxon>Bacteroidota</taxon>
        <taxon>Bacteroidia</taxon>
        <taxon>Marinilabiliales</taxon>
        <taxon>Marinilabiliaceae</taxon>
        <taxon>Plebeiibacterium</taxon>
    </lineage>
</organism>
<evidence type="ECO:0000256" key="1">
    <source>
        <dbReference type="SAM" id="SignalP"/>
    </source>
</evidence>
<keyword evidence="1" id="KW-0732">Signal</keyword>
<proteinExistence type="predicted"/>
<dbReference type="EMBL" id="JAPDPJ010000021">
    <property type="protein sequence ID" value="MCW3786948.1"/>
    <property type="molecule type" value="Genomic_DNA"/>
</dbReference>
<feature type="signal peptide" evidence="1">
    <location>
        <begin position="1"/>
        <end position="29"/>
    </location>
</feature>
<dbReference type="Proteomes" id="UP001209229">
    <property type="component" value="Unassembled WGS sequence"/>
</dbReference>
<evidence type="ECO:0008006" key="4">
    <source>
        <dbReference type="Google" id="ProtNLM"/>
    </source>
</evidence>
<keyword evidence="3" id="KW-1185">Reference proteome</keyword>
<evidence type="ECO:0000313" key="3">
    <source>
        <dbReference type="Proteomes" id="UP001209229"/>
    </source>
</evidence>
<gene>
    <name evidence="2" type="ORF">OM075_10745</name>
</gene>
<comment type="caution">
    <text evidence="2">The sequence shown here is derived from an EMBL/GenBank/DDBJ whole genome shotgun (WGS) entry which is preliminary data.</text>
</comment>
<name>A0AAE3SG57_9BACT</name>
<evidence type="ECO:0000313" key="2">
    <source>
        <dbReference type="EMBL" id="MCW3786948.1"/>
    </source>
</evidence>
<sequence length="187" mass="20765">MNQITRLFLPVYKSAFVVLVAFLAQNIQAQNKVNAELAYRRIFVSSIQSSNHSDWPQNDTYANSIRFLLGYHINNYLNVNAGMGLDGYYGSYSANTIPIVVNVKYTIGGLSKGLFLMAEGGPQITFSGAQAPGYMMLGAIGYKLKLSRLLRLNFMAGYNFQKSTEGNHWFDDDAQRSGMFIGTSISL</sequence>